<sequence length="173" mass="20899">MTPLDGQQRLTTLFLLHWYAAKKEKVYEDKYAFLSRFSYETRYSARYFCVELVKFMPSFETTHSSDIKNQAWFPFDWKDDPTISSMLVMLDAIDERFKDVPDIWERLENKAITFYFLPIRDMGFTDELYIKMNSRGKPLTVFEHFKAELERETKHFLSIFVNSFFKIFLIQKI</sequence>
<keyword evidence="3" id="KW-1185">Reference proteome</keyword>
<dbReference type="EMBL" id="AFZD01000021">
    <property type="protein sequence ID" value="EHL09308.1"/>
    <property type="molecule type" value="Genomic_DNA"/>
</dbReference>
<dbReference type="HOGENOM" id="CLU_1546089_0_0_9"/>
<evidence type="ECO:0000313" key="2">
    <source>
        <dbReference type="EMBL" id="EHL09308.1"/>
    </source>
</evidence>
<dbReference type="Proteomes" id="UP000003527">
    <property type="component" value="Unassembled WGS sequence"/>
</dbReference>
<reference evidence="2 3" key="1">
    <citation type="submission" date="2011-08" db="EMBL/GenBank/DDBJ databases">
        <title>The Genome Sequence of Oribacterium sp. ACB7.</title>
        <authorList>
            <consortium name="The Broad Institute Genome Sequencing Platform"/>
            <person name="Earl A."/>
            <person name="Ward D."/>
            <person name="Feldgarden M."/>
            <person name="Gevers D."/>
            <person name="Sizova M."/>
            <person name="Hazen A."/>
            <person name="Epstein S."/>
            <person name="Young S.K."/>
            <person name="Zeng Q."/>
            <person name="Gargeya S."/>
            <person name="Fitzgerald M."/>
            <person name="Haas B."/>
            <person name="Abouelleil A."/>
            <person name="Alvarado L."/>
            <person name="Arachchi H.M."/>
            <person name="Berlin A."/>
            <person name="Brown A."/>
            <person name="Chapman S.B."/>
            <person name="Chen Z."/>
            <person name="Dunbar C."/>
            <person name="Freedman E."/>
            <person name="Gearin G."/>
            <person name="Gellesch M."/>
            <person name="Goldberg J."/>
            <person name="Griggs A."/>
            <person name="Gujja S."/>
            <person name="Heiman D."/>
            <person name="Howarth C."/>
            <person name="Larson L."/>
            <person name="Lui A."/>
            <person name="MacDonald P.J.P."/>
            <person name="Montmayeur A."/>
            <person name="Murphy C."/>
            <person name="Neiman D."/>
            <person name="Pearson M."/>
            <person name="Priest M."/>
            <person name="Roberts A."/>
            <person name="Saif S."/>
            <person name="Shea T."/>
            <person name="Shenoy N."/>
            <person name="Sisk P."/>
            <person name="Stolte C."/>
            <person name="Sykes S."/>
            <person name="Wortman J."/>
            <person name="Nusbaum C."/>
            <person name="Birren B."/>
        </authorList>
    </citation>
    <scope>NUCLEOTIDE SEQUENCE [LARGE SCALE GENOMIC DNA]</scope>
    <source>
        <strain evidence="2 3">ACB7</strain>
    </source>
</reference>
<proteinExistence type="predicted"/>
<comment type="caution">
    <text evidence="2">The sequence shown here is derived from an EMBL/GenBank/DDBJ whole genome shotgun (WGS) entry which is preliminary data.</text>
</comment>
<feature type="domain" description="GmrSD restriction endonucleases N-terminal" evidence="1">
    <location>
        <begin position="4"/>
        <end position="149"/>
    </location>
</feature>
<dbReference type="PATRIC" id="fig|796944.3.peg.2094"/>
<evidence type="ECO:0000313" key="3">
    <source>
        <dbReference type="Proteomes" id="UP000003527"/>
    </source>
</evidence>
<dbReference type="InterPro" id="IPR004919">
    <property type="entry name" value="GmrSD_N"/>
</dbReference>
<accession>G9WWX5</accession>
<protein>
    <recommendedName>
        <fullName evidence="1">GmrSD restriction endonucleases N-terminal domain-containing protein</fullName>
    </recommendedName>
</protein>
<gene>
    <name evidence="2" type="ORF">HMPREF9624_01349</name>
</gene>
<dbReference type="Pfam" id="PF03235">
    <property type="entry name" value="GmrSD_N"/>
    <property type="match status" value="1"/>
</dbReference>
<organism evidence="2 3">
    <name type="scientific">Oribacterium asaccharolyticum ACB7</name>
    <dbReference type="NCBI Taxonomy" id="796944"/>
    <lineage>
        <taxon>Bacteria</taxon>
        <taxon>Bacillati</taxon>
        <taxon>Bacillota</taxon>
        <taxon>Clostridia</taxon>
        <taxon>Lachnospirales</taxon>
        <taxon>Lachnospiraceae</taxon>
        <taxon>Oribacterium</taxon>
    </lineage>
</organism>
<name>G9WWX5_9FIRM</name>
<dbReference type="AlphaFoldDB" id="G9WWX5"/>
<evidence type="ECO:0000259" key="1">
    <source>
        <dbReference type="Pfam" id="PF03235"/>
    </source>
</evidence>